<keyword evidence="1" id="KW-0472">Membrane</keyword>
<keyword evidence="1" id="KW-1133">Transmembrane helix</keyword>
<protein>
    <recommendedName>
        <fullName evidence="4">HupE / UreJ protein</fullName>
    </recommendedName>
</protein>
<dbReference type="InterPro" id="IPR007038">
    <property type="entry name" value="HupE_UreJ"/>
</dbReference>
<name>A0A518BYH7_9BACT</name>
<sequence length="204" mass="20556">MRRRVRLMTLAGVVGLGGAEAQAHLVSTELGPFYDGVAHVVVTATDLMMLLAMALLAALAGVTAARRASLTLIAGWALGLVGGFLLPGSSADLLVLPMAAWVGVMLFMGVLVAGDVRAPAVLLAVAGGVLGLLGGLSNGQAAQADGVALTVLGIGVGVGVLSLMLSGLGVWLEVQGMRILIRIAGSWVAAISLLILGWQFRPSA</sequence>
<feature type="transmembrane region" description="Helical" evidence="1">
    <location>
        <begin position="179"/>
        <end position="200"/>
    </location>
</feature>
<organism evidence="2 3">
    <name type="scientific">Mucisphaera calidilacus</name>
    <dbReference type="NCBI Taxonomy" id="2527982"/>
    <lineage>
        <taxon>Bacteria</taxon>
        <taxon>Pseudomonadati</taxon>
        <taxon>Planctomycetota</taxon>
        <taxon>Phycisphaerae</taxon>
        <taxon>Phycisphaerales</taxon>
        <taxon>Phycisphaeraceae</taxon>
        <taxon>Mucisphaera</taxon>
    </lineage>
</organism>
<keyword evidence="1" id="KW-0812">Transmembrane</keyword>
<dbReference type="Proteomes" id="UP000320386">
    <property type="component" value="Chromosome"/>
</dbReference>
<evidence type="ECO:0000256" key="1">
    <source>
        <dbReference type="SAM" id="Phobius"/>
    </source>
</evidence>
<feature type="transmembrane region" description="Helical" evidence="1">
    <location>
        <begin position="147"/>
        <end position="172"/>
    </location>
</feature>
<dbReference type="EMBL" id="CP036280">
    <property type="protein sequence ID" value="QDU72027.1"/>
    <property type="molecule type" value="Genomic_DNA"/>
</dbReference>
<dbReference type="RefSeq" id="WP_145446211.1">
    <property type="nucleotide sequence ID" value="NZ_CP036280.1"/>
</dbReference>
<reference evidence="2 3" key="1">
    <citation type="submission" date="2019-02" db="EMBL/GenBank/DDBJ databases">
        <title>Deep-cultivation of Planctomycetes and their phenomic and genomic characterization uncovers novel biology.</title>
        <authorList>
            <person name="Wiegand S."/>
            <person name="Jogler M."/>
            <person name="Boedeker C."/>
            <person name="Pinto D."/>
            <person name="Vollmers J."/>
            <person name="Rivas-Marin E."/>
            <person name="Kohn T."/>
            <person name="Peeters S.H."/>
            <person name="Heuer A."/>
            <person name="Rast P."/>
            <person name="Oberbeckmann S."/>
            <person name="Bunk B."/>
            <person name="Jeske O."/>
            <person name="Meyerdierks A."/>
            <person name="Storesund J.E."/>
            <person name="Kallscheuer N."/>
            <person name="Luecker S."/>
            <person name="Lage O.M."/>
            <person name="Pohl T."/>
            <person name="Merkel B.J."/>
            <person name="Hornburger P."/>
            <person name="Mueller R.-W."/>
            <person name="Bruemmer F."/>
            <person name="Labrenz M."/>
            <person name="Spormann A.M."/>
            <person name="Op den Camp H."/>
            <person name="Overmann J."/>
            <person name="Amann R."/>
            <person name="Jetten M.S.M."/>
            <person name="Mascher T."/>
            <person name="Medema M.H."/>
            <person name="Devos D.P."/>
            <person name="Kaster A.-K."/>
            <person name="Ovreas L."/>
            <person name="Rohde M."/>
            <person name="Galperin M.Y."/>
            <person name="Jogler C."/>
        </authorList>
    </citation>
    <scope>NUCLEOTIDE SEQUENCE [LARGE SCALE GENOMIC DNA]</scope>
    <source>
        <strain evidence="2 3">Pan265</strain>
    </source>
</reference>
<evidence type="ECO:0008006" key="4">
    <source>
        <dbReference type="Google" id="ProtNLM"/>
    </source>
</evidence>
<gene>
    <name evidence="2" type="ORF">Pan265_18870</name>
</gene>
<accession>A0A518BYH7</accession>
<evidence type="ECO:0000313" key="2">
    <source>
        <dbReference type="EMBL" id="QDU72027.1"/>
    </source>
</evidence>
<dbReference type="AlphaFoldDB" id="A0A518BYH7"/>
<feature type="transmembrane region" description="Helical" evidence="1">
    <location>
        <begin position="120"/>
        <end position="141"/>
    </location>
</feature>
<dbReference type="Pfam" id="PF04955">
    <property type="entry name" value="HupE_UreJ"/>
    <property type="match status" value="1"/>
</dbReference>
<feature type="transmembrane region" description="Helical" evidence="1">
    <location>
        <begin position="37"/>
        <end position="62"/>
    </location>
</feature>
<evidence type="ECO:0000313" key="3">
    <source>
        <dbReference type="Proteomes" id="UP000320386"/>
    </source>
</evidence>
<feature type="transmembrane region" description="Helical" evidence="1">
    <location>
        <begin position="69"/>
        <end position="87"/>
    </location>
</feature>
<feature type="transmembrane region" description="Helical" evidence="1">
    <location>
        <begin position="93"/>
        <end position="113"/>
    </location>
</feature>
<dbReference type="OrthoDB" id="8368244at2"/>
<dbReference type="KEGG" id="mcad:Pan265_18870"/>
<proteinExistence type="predicted"/>
<keyword evidence="3" id="KW-1185">Reference proteome</keyword>